<dbReference type="Proteomes" id="UP001554567">
    <property type="component" value="Unassembled WGS sequence"/>
</dbReference>
<evidence type="ECO:0000313" key="1">
    <source>
        <dbReference type="EMBL" id="MEW5291557.1"/>
    </source>
</evidence>
<protein>
    <submittedName>
        <fullName evidence="1">DUF4225 domain-containing protein</fullName>
    </submittedName>
</protein>
<dbReference type="Pfam" id="PF13988">
    <property type="entry name" value="DUF4225"/>
    <property type="match status" value="1"/>
</dbReference>
<proteinExistence type="predicted"/>
<keyword evidence="2" id="KW-1185">Reference proteome</keyword>
<name>A0ABV3N743_9GAMM</name>
<accession>A0ABV3N743</accession>
<organism evidence="1 2">
    <name type="scientific">Erwinia papayae</name>
    <dbReference type="NCBI Taxonomy" id="206499"/>
    <lineage>
        <taxon>Bacteria</taxon>
        <taxon>Pseudomonadati</taxon>
        <taxon>Pseudomonadota</taxon>
        <taxon>Gammaproteobacteria</taxon>
        <taxon>Enterobacterales</taxon>
        <taxon>Erwiniaceae</taxon>
        <taxon>Erwinia</taxon>
    </lineage>
</organism>
<reference evidence="1 2" key="1">
    <citation type="submission" date="2024-07" db="EMBL/GenBank/DDBJ databases">
        <authorList>
            <person name="Dulla G.F.J."/>
            <person name="Delorm J.G."/>
        </authorList>
    </citation>
    <scope>NUCLEOTIDE SEQUENCE [LARGE SCALE GENOMIC DNA]</scope>
    <source>
        <strain evidence="1 2">JGD 233</strain>
    </source>
</reference>
<dbReference type="EMBL" id="JBFKZN010000014">
    <property type="protein sequence ID" value="MEW5291557.1"/>
    <property type="molecule type" value="Genomic_DNA"/>
</dbReference>
<comment type="caution">
    <text evidence="1">The sequence shown here is derived from an EMBL/GenBank/DDBJ whole genome shotgun (WGS) entry which is preliminary data.</text>
</comment>
<gene>
    <name evidence="1" type="ORF">ABW286_20660</name>
</gene>
<sequence>MAINAYSHLRYDLDNYIVELQRVSELAATFLIKDALNRHDYLREISADIRDYQSRFDNEKNPHIQTGIIEELKAELKLAEREYQMLRMKDYVTYVVTDIFEEHGVIKYAKVAGGVLGGGMQIWGGVELIKMGKSVNMKRLKGMGAVMIAHGMSNTYESVSPLLFEHSQSSVLRKVYRKAAELAGMSDDEGDFAYSGVELSLSIYAAIKSPVLTQNPGRLVKKYLFEQPGTGKLFRYVNKDYITKWASKNGMMKLYFMGSSANKIKATFYDEKYKYDESFSLHDKN</sequence>
<evidence type="ECO:0000313" key="2">
    <source>
        <dbReference type="Proteomes" id="UP001554567"/>
    </source>
</evidence>
<dbReference type="RefSeq" id="WP_367168568.1">
    <property type="nucleotide sequence ID" value="NZ_JBFKZN010000014.1"/>
</dbReference>
<dbReference type="InterPro" id="IPR025320">
    <property type="entry name" value="DUF4225"/>
</dbReference>